<sequence length="209" mass="23187">MLPTSDDNDIYLMNNSYDYPSTSRSPINSLNHHQYSTHPSQQLSNPQHSKLANINTITTSASVSSSTSSPNYDAYEYDTFFRKPMIRPPPSHATYPHSPPHEDMKYKPNPLSHTPSSTNPPVSSHWAPSLISQLSDNAKTAVPPPLRQPASSFQKDDLILSQQQQQHRGRKRSIQSTSSISSSPPAMASSATVDSGHKHTIKRLRTLDN</sequence>
<evidence type="ECO:0000313" key="2">
    <source>
        <dbReference type="EMBL" id="ORZ13700.1"/>
    </source>
</evidence>
<dbReference type="EMBL" id="MCGE01000016">
    <property type="protein sequence ID" value="ORZ13700.1"/>
    <property type="molecule type" value="Genomic_DNA"/>
</dbReference>
<evidence type="ECO:0000256" key="1">
    <source>
        <dbReference type="SAM" id="MobiDB-lite"/>
    </source>
</evidence>
<dbReference type="AlphaFoldDB" id="A0A1X2IC75"/>
<gene>
    <name evidence="2" type="ORF">BCR42DRAFT_68772</name>
</gene>
<feature type="compositionally biased region" description="Low complexity" evidence="1">
    <location>
        <begin position="174"/>
        <end position="192"/>
    </location>
</feature>
<feature type="compositionally biased region" description="Polar residues" evidence="1">
    <location>
        <begin position="111"/>
        <end position="122"/>
    </location>
</feature>
<feature type="compositionally biased region" description="Basic residues" evidence="1">
    <location>
        <begin position="198"/>
        <end position="209"/>
    </location>
</feature>
<dbReference type="Proteomes" id="UP000193560">
    <property type="component" value="Unassembled WGS sequence"/>
</dbReference>
<accession>A0A1X2IC75</accession>
<evidence type="ECO:0000313" key="3">
    <source>
        <dbReference type="Proteomes" id="UP000193560"/>
    </source>
</evidence>
<feature type="region of interest" description="Disordered" evidence="1">
    <location>
        <begin position="23"/>
        <end position="47"/>
    </location>
</feature>
<name>A0A1X2IC75_9FUNG</name>
<feature type="region of interest" description="Disordered" evidence="1">
    <location>
        <begin position="85"/>
        <end position="209"/>
    </location>
</feature>
<proteinExistence type="predicted"/>
<protein>
    <submittedName>
        <fullName evidence="2">Uncharacterized protein</fullName>
    </submittedName>
</protein>
<comment type="caution">
    <text evidence="2">The sequence shown here is derived from an EMBL/GenBank/DDBJ whole genome shotgun (WGS) entry which is preliminary data.</text>
</comment>
<keyword evidence="3" id="KW-1185">Reference proteome</keyword>
<reference evidence="2 3" key="1">
    <citation type="submission" date="2016-07" db="EMBL/GenBank/DDBJ databases">
        <title>Pervasive Adenine N6-methylation of Active Genes in Fungi.</title>
        <authorList>
            <consortium name="DOE Joint Genome Institute"/>
            <person name="Mondo S.J."/>
            <person name="Dannebaum R.O."/>
            <person name="Kuo R.C."/>
            <person name="Labutti K."/>
            <person name="Haridas S."/>
            <person name="Kuo A."/>
            <person name="Salamov A."/>
            <person name="Ahrendt S.R."/>
            <person name="Lipzen A."/>
            <person name="Sullivan W."/>
            <person name="Andreopoulos W.B."/>
            <person name="Clum A."/>
            <person name="Lindquist E."/>
            <person name="Daum C."/>
            <person name="Ramamoorthy G.K."/>
            <person name="Gryganskyi A."/>
            <person name="Culley D."/>
            <person name="Magnuson J.K."/>
            <person name="James T.Y."/>
            <person name="O'Malley M.A."/>
            <person name="Stajich J.E."/>
            <person name="Spatafora J.W."/>
            <person name="Visel A."/>
            <person name="Grigoriev I.V."/>
        </authorList>
    </citation>
    <scope>NUCLEOTIDE SEQUENCE [LARGE SCALE GENOMIC DNA]</scope>
    <source>
        <strain evidence="2 3">NRRL 1336</strain>
    </source>
</reference>
<organism evidence="2 3">
    <name type="scientific">Absidia repens</name>
    <dbReference type="NCBI Taxonomy" id="90262"/>
    <lineage>
        <taxon>Eukaryota</taxon>
        <taxon>Fungi</taxon>
        <taxon>Fungi incertae sedis</taxon>
        <taxon>Mucoromycota</taxon>
        <taxon>Mucoromycotina</taxon>
        <taxon>Mucoromycetes</taxon>
        <taxon>Mucorales</taxon>
        <taxon>Cunninghamellaceae</taxon>
        <taxon>Absidia</taxon>
    </lineage>
</organism>